<dbReference type="KEGG" id="ope:PU634_05145"/>
<evidence type="ECO:0000313" key="1">
    <source>
        <dbReference type="EMBL" id="WMC11754.1"/>
    </source>
</evidence>
<sequence length="256" mass="27810">MIEIPPLRTKRLTAHMRELSIRDAIALAAIPAHLQQESASRFLRATVAEVKGVEDISAWTVQERTLAICHYMANTLDDGPDFALSGGVSHYSDYLMGGHDYPCDSLGLGELEGDQWAIRQLTGRLAESIERLEGEIEDISPDTHWQVGLMAAQLIPNGDDGGELSEGDLDAFIHQRMLVLLGLPESAFARLTAMFQSGQKQLEHLLKLSHDEEGLIILPADKEGGELAIPPARFLAGACITPLARRMAGKPQAVGA</sequence>
<name>A0AA50QD28_9GAMM</name>
<accession>A0AA50QD28</accession>
<gene>
    <name evidence="1" type="ORF">PU634_05145</name>
</gene>
<proteinExistence type="predicted"/>
<dbReference type="EMBL" id="CP118224">
    <property type="protein sequence ID" value="WMC11754.1"/>
    <property type="molecule type" value="Genomic_DNA"/>
</dbReference>
<keyword evidence="2" id="KW-1185">Reference proteome</keyword>
<protein>
    <submittedName>
        <fullName evidence="1">Uncharacterized protein</fullName>
    </submittedName>
</protein>
<evidence type="ECO:0000313" key="2">
    <source>
        <dbReference type="Proteomes" id="UP001223802"/>
    </source>
</evidence>
<dbReference type="AlphaFoldDB" id="A0AA50QD28"/>
<dbReference type="RefSeq" id="WP_306762989.1">
    <property type="nucleotide sequence ID" value="NZ_CP118224.1"/>
</dbReference>
<dbReference type="Proteomes" id="UP001223802">
    <property type="component" value="Chromosome"/>
</dbReference>
<organism evidence="1 2">
    <name type="scientific">Oceanimonas pelagia</name>
    <dbReference type="NCBI Taxonomy" id="3028314"/>
    <lineage>
        <taxon>Bacteria</taxon>
        <taxon>Pseudomonadati</taxon>
        <taxon>Pseudomonadota</taxon>
        <taxon>Gammaproteobacteria</taxon>
        <taxon>Aeromonadales</taxon>
        <taxon>Aeromonadaceae</taxon>
        <taxon>Oceanimonas</taxon>
    </lineage>
</organism>
<reference evidence="1 2" key="1">
    <citation type="submission" date="2023-02" db="EMBL/GenBank/DDBJ databases">
        <title>Complete genome sequence of a novel bacterium Oceanimonas sp. NTOU-MSR1 isolated from marine coast sediment.</title>
        <authorList>
            <person name="Yang H.-T."/>
            <person name="Chen Y.-L."/>
            <person name="Ho Y.-N."/>
        </authorList>
    </citation>
    <scope>NUCLEOTIDE SEQUENCE [LARGE SCALE GENOMIC DNA]</scope>
    <source>
        <strain evidence="1 2">NTOU-MSR1</strain>
    </source>
</reference>